<gene>
    <name evidence="1" type="ORF">BV22DRAFT_1009646</name>
</gene>
<organism evidence="1 2">
    <name type="scientific">Leucogyrophana mollusca</name>
    <dbReference type="NCBI Taxonomy" id="85980"/>
    <lineage>
        <taxon>Eukaryota</taxon>
        <taxon>Fungi</taxon>
        <taxon>Dikarya</taxon>
        <taxon>Basidiomycota</taxon>
        <taxon>Agaricomycotina</taxon>
        <taxon>Agaricomycetes</taxon>
        <taxon>Agaricomycetidae</taxon>
        <taxon>Boletales</taxon>
        <taxon>Boletales incertae sedis</taxon>
        <taxon>Leucogyrophana</taxon>
    </lineage>
</organism>
<protein>
    <submittedName>
        <fullName evidence="1">UBC-like protein</fullName>
    </submittedName>
</protein>
<name>A0ACB8BNP4_9AGAM</name>
<keyword evidence="2" id="KW-1185">Reference proteome</keyword>
<sequence length="160" mass="18024">MASISSRRLRKELNEINAEGCPCGIKLLNADNFETWFFSIEVLGESLYQGEVFKLMFRFDSSYPISSPAVQFVVGPDSQAPIHPHVYSNGHICASILGNEWSPVLSVSAVCVTLQSMLASCKAKERPVDNDRYVRYAPDNPKKTRFHYDGKYPHIQHNIS</sequence>
<dbReference type="EMBL" id="MU266387">
    <property type="protein sequence ID" value="KAH7926183.1"/>
    <property type="molecule type" value="Genomic_DNA"/>
</dbReference>
<evidence type="ECO:0000313" key="1">
    <source>
        <dbReference type="EMBL" id="KAH7926183.1"/>
    </source>
</evidence>
<accession>A0ACB8BNP4</accession>
<comment type="caution">
    <text evidence="1">The sequence shown here is derived from an EMBL/GenBank/DDBJ whole genome shotgun (WGS) entry which is preliminary data.</text>
</comment>
<reference evidence="1" key="1">
    <citation type="journal article" date="2021" name="New Phytol.">
        <title>Evolutionary innovations through gain and loss of genes in the ectomycorrhizal Boletales.</title>
        <authorList>
            <person name="Wu G."/>
            <person name="Miyauchi S."/>
            <person name="Morin E."/>
            <person name="Kuo A."/>
            <person name="Drula E."/>
            <person name="Varga T."/>
            <person name="Kohler A."/>
            <person name="Feng B."/>
            <person name="Cao Y."/>
            <person name="Lipzen A."/>
            <person name="Daum C."/>
            <person name="Hundley H."/>
            <person name="Pangilinan J."/>
            <person name="Johnson J."/>
            <person name="Barry K."/>
            <person name="LaButti K."/>
            <person name="Ng V."/>
            <person name="Ahrendt S."/>
            <person name="Min B."/>
            <person name="Choi I.G."/>
            <person name="Park H."/>
            <person name="Plett J.M."/>
            <person name="Magnuson J."/>
            <person name="Spatafora J.W."/>
            <person name="Nagy L.G."/>
            <person name="Henrissat B."/>
            <person name="Grigoriev I.V."/>
            <person name="Yang Z.L."/>
            <person name="Xu J."/>
            <person name="Martin F.M."/>
        </authorList>
    </citation>
    <scope>NUCLEOTIDE SEQUENCE</scope>
    <source>
        <strain evidence="1">KUC20120723A-06</strain>
    </source>
</reference>
<evidence type="ECO:0000313" key="2">
    <source>
        <dbReference type="Proteomes" id="UP000790709"/>
    </source>
</evidence>
<proteinExistence type="predicted"/>
<dbReference type="Proteomes" id="UP000790709">
    <property type="component" value="Unassembled WGS sequence"/>
</dbReference>